<comment type="caution">
    <text evidence="4">The sequence shown here is derived from an EMBL/GenBank/DDBJ whole genome shotgun (WGS) entry which is preliminary data.</text>
</comment>
<dbReference type="Pfam" id="PF00296">
    <property type="entry name" value="Bac_luciferase"/>
    <property type="match status" value="1"/>
</dbReference>
<name>A0A2A5JD72_RHOSG</name>
<gene>
    <name evidence="4" type="ORF">CHR55_10580</name>
</gene>
<feature type="region of interest" description="Disordered" evidence="2">
    <location>
        <begin position="255"/>
        <end position="276"/>
    </location>
</feature>
<dbReference type="PANTHER" id="PTHR30137:SF6">
    <property type="entry name" value="LUCIFERASE-LIKE MONOOXYGENASE"/>
    <property type="match status" value="1"/>
</dbReference>
<dbReference type="GO" id="GO:0005829">
    <property type="term" value="C:cytosol"/>
    <property type="evidence" value="ECO:0007669"/>
    <property type="project" value="TreeGrafter"/>
</dbReference>
<dbReference type="PANTHER" id="PTHR30137">
    <property type="entry name" value="LUCIFERASE-LIKE MONOOXYGENASE"/>
    <property type="match status" value="1"/>
</dbReference>
<dbReference type="InterPro" id="IPR036661">
    <property type="entry name" value="Luciferase-like_sf"/>
</dbReference>
<sequence>MKLSEFLVAPRVLLSLLDRSRTRSGYPDSAALTHSVERAAHADALGYHRFWVAEHHAVPGIGSGSPAVLLAAIGAHTRDIRLGSGGVMLPNHQPLIVAEQFLMLEALYPGRIDLGLGRSLGFTEPVRQALRRSKDAPDTFASDLEEVRRYLDGSAAVTARPASETGVPIFVLATRTGLKVAAQLGLPVVVGGPILGTGSTDRVDALDEYRRAFRATDAHPEPYVVVSLEVAVADTTDAARELLIPEAYALAESSRTGEFPPLASPDEIRRAPRSDRNARRIESFMASALHGTPVEVKQQLHDLAERTGADEVLASTSTYDRDALALSDRLLREVL</sequence>
<reference evidence="4 5" key="1">
    <citation type="submission" date="2017-07" db="EMBL/GenBank/DDBJ databases">
        <title>Draft sequence of Rhodococcus enclensis 23b-28.</title>
        <authorList>
            <person name="Besaury L."/>
            <person name="Sancelme M."/>
            <person name="Amato P."/>
            <person name="Lallement A."/>
            <person name="Delort A.-M."/>
        </authorList>
    </citation>
    <scope>NUCLEOTIDE SEQUENCE [LARGE SCALE GENOMIC DNA]</scope>
    <source>
        <strain evidence="4 5">23b-28</strain>
    </source>
</reference>
<evidence type="ECO:0000256" key="2">
    <source>
        <dbReference type="SAM" id="MobiDB-lite"/>
    </source>
</evidence>
<dbReference type="InterPro" id="IPR050766">
    <property type="entry name" value="Bact_Lucif_Oxidored"/>
</dbReference>
<dbReference type="Proteomes" id="UP000230886">
    <property type="component" value="Unassembled WGS sequence"/>
</dbReference>
<comment type="similarity">
    <text evidence="1">To bacterial alkanal monooxygenase alpha and beta chains.</text>
</comment>
<evidence type="ECO:0000256" key="1">
    <source>
        <dbReference type="ARBA" id="ARBA00007789"/>
    </source>
</evidence>
<dbReference type="AlphaFoldDB" id="A0A2A5JD72"/>
<evidence type="ECO:0000313" key="5">
    <source>
        <dbReference type="Proteomes" id="UP000230886"/>
    </source>
</evidence>
<dbReference type="RefSeq" id="WP_020968971.1">
    <property type="nucleotide sequence ID" value="NZ_NOVD01000005.1"/>
</dbReference>
<protein>
    <submittedName>
        <fullName evidence="4">LLM class flavin-dependent oxidoreductase</fullName>
    </submittedName>
</protein>
<dbReference type="Gene3D" id="3.20.20.30">
    <property type="entry name" value="Luciferase-like domain"/>
    <property type="match status" value="1"/>
</dbReference>
<feature type="domain" description="Luciferase-like" evidence="3">
    <location>
        <begin position="20"/>
        <end position="310"/>
    </location>
</feature>
<dbReference type="InterPro" id="IPR011251">
    <property type="entry name" value="Luciferase-like_dom"/>
</dbReference>
<evidence type="ECO:0000313" key="4">
    <source>
        <dbReference type="EMBL" id="PCK27217.1"/>
    </source>
</evidence>
<dbReference type="NCBIfam" id="TIGR03558">
    <property type="entry name" value="oxido_grp_1"/>
    <property type="match status" value="1"/>
</dbReference>
<dbReference type="InterPro" id="IPR019949">
    <property type="entry name" value="CmoO-like"/>
</dbReference>
<dbReference type="SUPFAM" id="SSF51679">
    <property type="entry name" value="Bacterial luciferase-like"/>
    <property type="match status" value="1"/>
</dbReference>
<dbReference type="GeneID" id="57488124"/>
<feature type="compositionally biased region" description="Basic and acidic residues" evidence="2">
    <location>
        <begin position="266"/>
        <end position="276"/>
    </location>
</feature>
<organism evidence="4 5">
    <name type="scientific">Rhodococcus qingshengii</name>
    <dbReference type="NCBI Taxonomy" id="334542"/>
    <lineage>
        <taxon>Bacteria</taxon>
        <taxon>Bacillati</taxon>
        <taxon>Actinomycetota</taxon>
        <taxon>Actinomycetes</taxon>
        <taxon>Mycobacteriales</taxon>
        <taxon>Nocardiaceae</taxon>
        <taxon>Rhodococcus</taxon>
        <taxon>Rhodococcus erythropolis group</taxon>
    </lineage>
</organism>
<dbReference type="EMBL" id="NOVD01000005">
    <property type="protein sequence ID" value="PCK27217.1"/>
    <property type="molecule type" value="Genomic_DNA"/>
</dbReference>
<dbReference type="GO" id="GO:0016705">
    <property type="term" value="F:oxidoreductase activity, acting on paired donors, with incorporation or reduction of molecular oxygen"/>
    <property type="evidence" value="ECO:0007669"/>
    <property type="project" value="InterPro"/>
</dbReference>
<accession>A0A2A5JD72</accession>
<proteinExistence type="predicted"/>
<evidence type="ECO:0000259" key="3">
    <source>
        <dbReference type="Pfam" id="PF00296"/>
    </source>
</evidence>